<protein>
    <submittedName>
        <fullName evidence="2">Uncharacterized protein</fullName>
    </submittedName>
</protein>
<proteinExistence type="predicted"/>
<evidence type="ECO:0000256" key="1">
    <source>
        <dbReference type="SAM" id="MobiDB-lite"/>
    </source>
</evidence>
<dbReference type="AlphaFoldDB" id="A0A2P2Q492"/>
<evidence type="ECO:0000313" key="2">
    <source>
        <dbReference type="EMBL" id="MBX61801.1"/>
    </source>
</evidence>
<accession>A0A2P2Q492</accession>
<organism evidence="2">
    <name type="scientific">Rhizophora mucronata</name>
    <name type="common">Asiatic mangrove</name>
    <dbReference type="NCBI Taxonomy" id="61149"/>
    <lineage>
        <taxon>Eukaryota</taxon>
        <taxon>Viridiplantae</taxon>
        <taxon>Streptophyta</taxon>
        <taxon>Embryophyta</taxon>
        <taxon>Tracheophyta</taxon>
        <taxon>Spermatophyta</taxon>
        <taxon>Magnoliopsida</taxon>
        <taxon>eudicotyledons</taxon>
        <taxon>Gunneridae</taxon>
        <taxon>Pentapetalae</taxon>
        <taxon>rosids</taxon>
        <taxon>fabids</taxon>
        <taxon>Malpighiales</taxon>
        <taxon>Rhizophoraceae</taxon>
        <taxon>Rhizophora</taxon>
    </lineage>
</organism>
<name>A0A2P2Q492_RHIMU</name>
<dbReference type="EMBL" id="GGEC01081317">
    <property type="protein sequence ID" value="MBX61801.1"/>
    <property type="molecule type" value="Transcribed_RNA"/>
</dbReference>
<feature type="region of interest" description="Disordered" evidence="1">
    <location>
        <begin position="1"/>
        <end position="29"/>
    </location>
</feature>
<sequence length="29" mass="3074">MPAAPSPPRKTSLSHPVELGLTPESYHSS</sequence>
<reference evidence="2" key="1">
    <citation type="submission" date="2018-02" db="EMBL/GenBank/DDBJ databases">
        <title>Rhizophora mucronata_Transcriptome.</title>
        <authorList>
            <person name="Meera S.P."/>
            <person name="Sreeshan A."/>
            <person name="Augustine A."/>
        </authorList>
    </citation>
    <scope>NUCLEOTIDE SEQUENCE</scope>
    <source>
        <tissue evidence="2">Leaf</tissue>
    </source>
</reference>